<dbReference type="EMBL" id="JAQQWK010000006">
    <property type="protein sequence ID" value="KAK8038926.1"/>
    <property type="molecule type" value="Genomic_DNA"/>
</dbReference>
<sequence>MVPLVPPVQHRAPIPAQGTAIASGRTGYSLLADFISRSPENAIFRKFGLLNTINLLRLQAELVDLEQQLDDVWSLDRNASPDSENNSRDAKDRRLYGLDFWHMRKCKEEGKDSIQLDLLEDIGKKLDEYSNYHHPETNSAGGANPDPR</sequence>
<evidence type="ECO:0000313" key="4">
    <source>
        <dbReference type="Proteomes" id="UP001444661"/>
    </source>
</evidence>
<accession>A0ABR1SX75</accession>
<dbReference type="PANTHER" id="PTHR34502">
    <property type="entry name" value="DUF6594 DOMAIN-CONTAINING PROTEIN-RELATED"/>
    <property type="match status" value="1"/>
</dbReference>
<evidence type="ECO:0000313" key="3">
    <source>
        <dbReference type="EMBL" id="KAK8038926.1"/>
    </source>
</evidence>
<protein>
    <recommendedName>
        <fullName evidence="2">DUF6594 domain-containing protein</fullName>
    </recommendedName>
</protein>
<organism evidence="3 4">
    <name type="scientific">Apiospora rasikravindrae</name>
    <dbReference type="NCBI Taxonomy" id="990691"/>
    <lineage>
        <taxon>Eukaryota</taxon>
        <taxon>Fungi</taxon>
        <taxon>Dikarya</taxon>
        <taxon>Ascomycota</taxon>
        <taxon>Pezizomycotina</taxon>
        <taxon>Sordariomycetes</taxon>
        <taxon>Xylariomycetidae</taxon>
        <taxon>Amphisphaeriales</taxon>
        <taxon>Apiosporaceae</taxon>
        <taxon>Apiospora</taxon>
    </lineage>
</organism>
<dbReference type="PANTHER" id="PTHR34502:SF5">
    <property type="entry name" value="DUF6594 DOMAIN-CONTAINING PROTEIN"/>
    <property type="match status" value="1"/>
</dbReference>
<evidence type="ECO:0000256" key="1">
    <source>
        <dbReference type="SAM" id="MobiDB-lite"/>
    </source>
</evidence>
<proteinExistence type="predicted"/>
<dbReference type="Pfam" id="PF20237">
    <property type="entry name" value="DUF6594"/>
    <property type="match status" value="1"/>
</dbReference>
<comment type="caution">
    <text evidence="3">The sequence shown here is derived from an EMBL/GenBank/DDBJ whole genome shotgun (WGS) entry which is preliminary data.</text>
</comment>
<dbReference type="InterPro" id="IPR046529">
    <property type="entry name" value="DUF6594"/>
</dbReference>
<reference evidence="3 4" key="1">
    <citation type="submission" date="2023-01" db="EMBL/GenBank/DDBJ databases">
        <title>Analysis of 21 Apiospora genomes using comparative genomics revels a genus with tremendous synthesis potential of carbohydrate active enzymes and secondary metabolites.</title>
        <authorList>
            <person name="Sorensen T."/>
        </authorList>
    </citation>
    <scope>NUCLEOTIDE SEQUENCE [LARGE SCALE GENOMIC DNA]</scope>
    <source>
        <strain evidence="3 4">CBS 33761</strain>
    </source>
</reference>
<feature type="domain" description="DUF6594" evidence="2">
    <location>
        <begin position="28"/>
        <end position="131"/>
    </location>
</feature>
<dbReference type="Proteomes" id="UP001444661">
    <property type="component" value="Unassembled WGS sequence"/>
</dbReference>
<gene>
    <name evidence="3" type="ORF">PG993_007337</name>
</gene>
<name>A0ABR1SX75_9PEZI</name>
<keyword evidence="4" id="KW-1185">Reference proteome</keyword>
<evidence type="ECO:0000259" key="2">
    <source>
        <dbReference type="Pfam" id="PF20237"/>
    </source>
</evidence>
<feature type="region of interest" description="Disordered" evidence="1">
    <location>
        <begin position="129"/>
        <end position="148"/>
    </location>
</feature>